<keyword evidence="4" id="KW-0175">Coiled coil</keyword>
<dbReference type="PANTHER" id="PTHR32114">
    <property type="entry name" value="ABC TRANSPORTER ABCH.3"/>
    <property type="match status" value="1"/>
</dbReference>
<comment type="subunit">
    <text evidence="2">Heterodimer of SbcC and SbcD.</text>
</comment>
<reference evidence="6 7" key="1">
    <citation type="submission" date="2016-10" db="EMBL/GenBank/DDBJ databases">
        <authorList>
            <person name="de Groot N.N."/>
        </authorList>
    </citation>
    <scope>NUCLEOTIDE SEQUENCE [LARGE SCALE GENOMIC DNA]</scope>
    <source>
        <strain evidence="6 7">DSM 1736</strain>
    </source>
</reference>
<keyword evidence="6" id="KW-0269">Exonuclease</keyword>
<name>A0A1G9ZV78_9FIRM</name>
<comment type="similarity">
    <text evidence="1">Belongs to the SMC family. SbcC subfamily.</text>
</comment>
<feature type="domain" description="Rad50/SbcC-type AAA" evidence="5">
    <location>
        <begin position="4"/>
        <end position="270"/>
    </location>
</feature>
<dbReference type="Gene3D" id="3.40.50.300">
    <property type="entry name" value="P-loop containing nucleotide triphosphate hydrolases"/>
    <property type="match status" value="1"/>
</dbReference>
<evidence type="ECO:0000256" key="3">
    <source>
        <dbReference type="ARBA" id="ARBA00013368"/>
    </source>
</evidence>
<evidence type="ECO:0000256" key="4">
    <source>
        <dbReference type="SAM" id="Coils"/>
    </source>
</evidence>
<dbReference type="GO" id="GO:0006302">
    <property type="term" value="P:double-strand break repair"/>
    <property type="evidence" value="ECO:0007669"/>
    <property type="project" value="InterPro"/>
</dbReference>
<dbReference type="OrthoDB" id="267455at2"/>
<keyword evidence="7" id="KW-1185">Reference proteome</keyword>
<evidence type="ECO:0000313" key="7">
    <source>
        <dbReference type="Proteomes" id="UP000214880"/>
    </source>
</evidence>
<organism evidence="6 7">
    <name type="scientific">Dendrosporobacter quercicolus</name>
    <dbReference type="NCBI Taxonomy" id="146817"/>
    <lineage>
        <taxon>Bacteria</taxon>
        <taxon>Bacillati</taxon>
        <taxon>Bacillota</taxon>
        <taxon>Negativicutes</taxon>
        <taxon>Selenomonadales</taxon>
        <taxon>Sporomusaceae</taxon>
        <taxon>Dendrosporobacter</taxon>
    </lineage>
</organism>
<protein>
    <recommendedName>
        <fullName evidence="3">Nuclease SbcCD subunit C</fullName>
    </recommendedName>
</protein>
<accession>A0A1G9ZV78</accession>
<dbReference type="AlphaFoldDB" id="A0A1G9ZV78"/>
<evidence type="ECO:0000313" key="6">
    <source>
        <dbReference type="EMBL" id="SDN25035.1"/>
    </source>
</evidence>
<dbReference type="EMBL" id="FNHB01000015">
    <property type="protein sequence ID" value="SDN25035.1"/>
    <property type="molecule type" value="Genomic_DNA"/>
</dbReference>
<proteinExistence type="inferred from homology"/>
<dbReference type="InterPro" id="IPR027417">
    <property type="entry name" value="P-loop_NTPase"/>
</dbReference>
<dbReference type="RefSeq" id="WP_092074983.1">
    <property type="nucleotide sequence ID" value="NZ_FNHB01000015.1"/>
</dbReference>
<dbReference type="STRING" id="146817.SAMN04488502_11571"/>
<gene>
    <name evidence="6" type="ORF">SAMN04488502_11571</name>
</gene>
<dbReference type="Proteomes" id="UP000214880">
    <property type="component" value="Unassembled WGS sequence"/>
</dbReference>
<evidence type="ECO:0000259" key="5">
    <source>
        <dbReference type="Pfam" id="PF13476"/>
    </source>
</evidence>
<evidence type="ECO:0000256" key="1">
    <source>
        <dbReference type="ARBA" id="ARBA00006930"/>
    </source>
</evidence>
<dbReference type="PANTHER" id="PTHR32114:SF2">
    <property type="entry name" value="ABC TRANSPORTER ABCH.3"/>
    <property type="match status" value="1"/>
</dbReference>
<sequence length="472" mass="52101">MIASVHIKGFQSHVDSQLNLSPGLTVLTGPTDSGKTALIRAIRWIAFNEPAGENFINQATGEAIVTITLSDGTDIIKGRRKGGRTVYRLVPAIGIPQHFEQADVPLEVTAALGITRQTFGDFETALNFAFQLDAPFLISEPPSAGAKVLGKIAGTEIVDQALKSVAKDTYGARQDKLLADKQIEQKTEELKEYDGVDQLKEQVEACELLLEKFEQLRARHETLSMLERQKERSDEQLSKLEAELQRYASLPAAEQNLQDVETGAQRLQLLSDLAQRYERLEISVSQYGQELTLYVGLEQAAEQVLILDQLLGKAATLIECEDRYLRIIENIKNATAVLTITKDLDVATGSLADVEQGMQRLNDLRLLAGQHQAHTVTIAARQKLLDALQGIAQADPLLAGLDEQRSKLDRLRELQAIYRIKNNTLEDAGRKAAAAVTAVASQERIIQDLWAEVDICPLCNRAIEKGEKIRGH</sequence>
<feature type="coiled-coil region" evidence="4">
    <location>
        <begin position="196"/>
        <end position="290"/>
    </location>
</feature>
<keyword evidence="6" id="KW-0378">Hydrolase</keyword>
<keyword evidence="6" id="KW-0540">Nuclease</keyword>
<dbReference type="GO" id="GO:0016887">
    <property type="term" value="F:ATP hydrolysis activity"/>
    <property type="evidence" value="ECO:0007669"/>
    <property type="project" value="InterPro"/>
</dbReference>
<dbReference type="Pfam" id="PF13476">
    <property type="entry name" value="AAA_23"/>
    <property type="match status" value="1"/>
</dbReference>
<dbReference type="InterPro" id="IPR038729">
    <property type="entry name" value="Rad50/SbcC_AAA"/>
</dbReference>
<dbReference type="GO" id="GO:0004527">
    <property type="term" value="F:exonuclease activity"/>
    <property type="evidence" value="ECO:0007669"/>
    <property type="project" value="UniProtKB-KW"/>
</dbReference>
<evidence type="ECO:0000256" key="2">
    <source>
        <dbReference type="ARBA" id="ARBA00011322"/>
    </source>
</evidence>
<dbReference type="SUPFAM" id="SSF52540">
    <property type="entry name" value="P-loop containing nucleoside triphosphate hydrolases"/>
    <property type="match status" value="1"/>
</dbReference>